<dbReference type="Proteomes" id="UP000299211">
    <property type="component" value="Unassembled WGS sequence"/>
</dbReference>
<organism evidence="11 12">
    <name type="scientific">Streptomyces avermitilis</name>
    <dbReference type="NCBI Taxonomy" id="33903"/>
    <lineage>
        <taxon>Bacteria</taxon>
        <taxon>Bacillati</taxon>
        <taxon>Actinomycetota</taxon>
        <taxon>Actinomycetes</taxon>
        <taxon>Kitasatosporales</taxon>
        <taxon>Streptomycetaceae</taxon>
        <taxon>Streptomyces</taxon>
    </lineage>
</organism>
<evidence type="ECO:0000313" key="12">
    <source>
        <dbReference type="Proteomes" id="UP000299211"/>
    </source>
</evidence>
<evidence type="ECO:0000313" key="11">
    <source>
        <dbReference type="EMBL" id="GDY78211.1"/>
    </source>
</evidence>
<dbReference type="Gene3D" id="3.40.50.300">
    <property type="entry name" value="P-loop containing nucleotide triphosphate hydrolases"/>
    <property type="match status" value="1"/>
</dbReference>
<dbReference type="Pfam" id="PF13671">
    <property type="entry name" value="AAA_33"/>
    <property type="match status" value="1"/>
</dbReference>
<dbReference type="SUPFAM" id="SSF52540">
    <property type="entry name" value="P-loop containing nucleoside triphosphate hydrolases"/>
    <property type="match status" value="1"/>
</dbReference>
<dbReference type="EMBL" id="BJHY01000001">
    <property type="protein sequence ID" value="GDY78211.1"/>
    <property type="molecule type" value="Genomic_DNA"/>
</dbReference>
<reference evidence="11 12" key="1">
    <citation type="submission" date="2019-04" db="EMBL/GenBank/DDBJ databases">
        <title>Draft genome sequences of Streptomyces avermitilis ATCC 31267.</title>
        <authorList>
            <person name="Komaki H."/>
            <person name="Tamura T."/>
            <person name="Hosoyama A."/>
        </authorList>
    </citation>
    <scope>NUCLEOTIDE SEQUENCE [LARGE SCALE GENOMIC DNA]</scope>
    <source>
        <strain evidence="11 12">ATCC 31267</strain>
    </source>
</reference>
<evidence type="ECO:0000256" key="9">
    <source>
        <dbReference type="ARBA" id="ARBA00048090"/>
    </source>
</evidence>
<dbReference type="GO" id="GO:0005737">
    <property type="term" value="C:cytoplasm"/>
    <property type="evidence" value="ECO:0007669"/>
    <property type="project" value="TreeGrafter"/>
</dbReference>
<accession>A0A4D4N153</accession>
<dbReference type="AlphaFoldDB" id="A0A4D4N153"/>
<evidence type="ECO:0000256" key="4">
    <source>
        <dbReference type="ARBA" id="ARBA00022679"/>
    </source>
</evidence>
<comment type="catalytic activity">
    <reaction evidence="9 10">
        <text>D-gluconate + ATP = 6-phospho-D-gluconate + ADP + H(+)</text>
        <dbReference type="Rhea" id="RHEA:19433"/>
        <dbReference type="ChEBI" id="CHEBI:15378"/>
        <dbReference type="ChEBI" id="CHEBI:18391"/>
        <dbReference type="ChEBI" id="CHEBI:30616"/>
        <dbReference type="ChEBI" id="CHEBI:58759"/>
        <dbReference type="ChEBI" id="CHEBI:456216"/>
        <dbReference type="EC" id="2.7.1.12"/>
    </reaction>
</comment>
<keyword evidence="5 10" id="KW-0547">Nucleotide-binding</keyword>
<sequence>MTGAGAGAGIQAAEESPIVLVVGVTGSGKTTVGKAVAEQLGLEFVEGDDFHPAANIAKMTAGHALDDADREPWLRALADRIRHSAAAGEGLVVACSALKRAYRDKLRAAAGPGLWCLYLALDRDTARDRVSRRTGHFMPAQLVDSQFETLEPLEPDEPGMTMDATAALATILTRVRAAVPRSGRGTAP</sequence>
<dbReference type="InterPro" id="IPR027417">
    <property type="entry name" value="P-loop_NTPase"/>
</dbReference>
<proteinExistence type="inferred from homology"/>
<dbReference type="PANTHER" id="PTHR43442">
    <property type="entry name" value="GLUCONOKINASE-RELATED"/>
    <property type="match status" value="1"/>
</dbReference>
<dbReference type="GeneID" id="41539026"/>
<keyword evidence="7 10" id="KW-0067">ATP-binding</keyword>
<dbReference type="OMA" id="HRPGHFM"/>
<evidence type="ECO:0000256" key="1">
    <source>
        <dbReference type="ARBA" id="ARBA00004761"/>
    </source>
</evidence>
<comment type="similarity">
    <text evidence="2 10">Belongs to the gluconokinase GntK/GntV family.</text>
</comment>
<evidence type="ECO:0000256" key="8">
    <source>
        <dbReference type="ARBA" id="ARBA00023064"/>
    </source>
</evidence>
<comment type="pathway">
    <text evidence="1">Carbohydrate acid metabolism.</text>
</comment>
<dbReference type="CDD" id="cd02021">
    <property type="entry name" value="GntK"/>
    <property type="match status" value="1"/>
</dbReference>
<dbReference type="FunFam" id="3.40.50.300:FF:000522">
    <property type="entry name" value="Gluconokinase"/>
    <property type="match status" value="1"/>
</dbReference>
<dbReference type="GO" id="GO:0046316">
    <property type="term" value="F:gluconokinase activity"/>
    <property type="evidence" value="ECO:0007669"/>
    <property type="project" value="UniProtKB-EC"/>
</dbReference>
<evidence type="ECO:0000256" key="10">
    <source>
        <dbReference type="RuleBase" id="RU363066"/>
    </source>
</evidence>
<dbReference type="PANTHER" id="PTHR43442:SF3">
    <property type="entry name" value="GLUCONOKINASE-RELATED"/>
    <property type="match status" value="1"/>
</dbReference>
<dbReference type="GO" id="GO:0005524">
    <property type="term" value="F:ATP binding"/>
    <property type="evidence" value="ECO:0007669"/>
    <property type="project" value="UniProtKB-KW"/>
</dbReference>
<evidence type="ECO:0000256" key="3">
    <source>
        <dbReference type="ARBA" id="ARBA00012054"/>
    </source>
</evidence>
<dbReference type="RefSeq" id="WP_010983364.1">
    <property type="nucleotide sequence ID" value="NZ_BAABTN010000007.1"/>
</dbReference>
<keyword evidence="4 10" id="KW-0808">Transferase</keyword>
<protein>
    <recommendedName>
        <fullName evidence="3 10">Gluconokinase</fullName>
        <ecNumber evidence="3 10">2.7.1.12</ecNumber>
    </recommendedName>
</protein>
<gene>
    <name evidence="11" type="ORF">SAV31267_076960</name>
</gene>
<evidence type="ECO:0000256" key="2">
    <source>
        <dbReference type="ARBA" id="ARBA00008420"/>
    </source>
</evidence>
<evidence type="ECO:0000256" key="6">
    <source>
        <dbReference type="ARBA" id="ARBA00022777"/>
    </source>
</evidence>
<comment type="caution">
    <text evidence="11">The sequence shown here is derived from an EMBL/GenBank/DDBJ whole genome shotgun (WGS) entry which is preliminary data.</text>
</comment>
<dbReference type="STRING" id="33903.AQJ43_06865"/>
<evidence type="ECO:0000256" key="5">
    <source>
        <dbReference type="ARBA" id="ARBA00022741"/>
    </source>
</evidence>
<keyword evidence="6 10" id="KW-0418">Kinase</keyword>
<keyword evidence="8" id="KW-0311">Gluconate utilization</keyword>
<evidence type="ECO:0000256" key="7">
    <source>
        <dbReference type="ARBA" id="ARBA00022840"/>
    </source>
</evidence>
<dbReference type="GO" id="GO:0019521">
    <property type="term" value="P:D-gluconate metabolic process"/>
    <property type="evidence" value="ECO:0007669"/>
    <property type="project" value="UniProtKB-KW"/>
</dbReference>
<dbReference type="InterPro" id="IPR006001">
    <property type="entry name" value="Therm_gnt_kin"/>
</dbReference>
<dbReference type="EC" id="2.7.1.12" evidence="3 10"/>
<dbReference type="NCBIfam" id="TIGR01313">
    <property type="entry name" value="therm_gnt_kin"/>
    <property type="match status" value="1"/>
</dbReference>
<name>A0A4D4N153_STRAX</name>